<evidence type="ECO:0000256" key="5">
    <source>
        <dbReference type="ARBA" id="ARBA00022679"/>
    </source>
</evidence>
<feature type="transmembrane region" description="Helical" evidence="12">
    <location>
        <begin position="12"/>
        <end position="32"/>
    </location>
</feature>
<evidence type="ECO:0000313" key="16">
    <source>
        <dbReference type="Proteomes" id="UP001208570"/>
    </source>
</evidence>
<dbReference type="EC" id="2.4.1.-" evidence="12"/>
<dbReference type="Gene3D" id="3.40.50.11660">
    <property type="entry name" value="Glycosyl transferase family 10, C-terminal domain"/>
    <property type="match status" value="1"/>
</dbReference>
<dbReference type="FunFam" id="3.40.50.11660:FF:000006">
    <property type="entry name" value="Alpha-(1,3)-fucosyltransferase C"/>
    <property type="match status" value="1"/>
</dbReference>
<evidence type="ECO:0000256" key="4">
    <source>
        <dbReference type="ARBA" id="ARBA00022676"/>
    </source>
</evidence>
<evidence type="ECO:0000256" key="11">
    <source>
        <dbReference type="ARBA" id="ARBA00023180"/>
    </source>
</evidence>
<comment type="pathway">
    <text evidence="2">Protein modification; protein glycosylation.</text>
</comment>
<evidence type="ECO:0000256" key="7">
    <source>
        <dbReference type="ARBA" id="ARBA00022968"/>
    </source>
</evidence>
<keyword evidence="5 12" id="KW-0808">Transferase</keyword>
<protein>
    <recommendedName>
        <fullName evidence="12">Fucosyltransferase</fullName>
        <ecNumber evidence="12">2.4.1.-</ecNumber>
    </recommendedName>
</protein>
<dbReference type="InterPro" id="IPR001503">
    <property type="entry name" value="Glyco_trans_10"/>
</dbReference>
<organism evidence="15 16">
    <name type="scientific">Paralvinella palmiformis</name>
    <dbReference type="NCBI Taxonomy" id="53620"/>
    <lineage>
        <taxon>Eukaryota</taxon>
        <taxon>Metazoa</taxon>
        <taxon>Spiralia</taxon>
        <taxon>Lophotrochozoa</taxon>
        <taxon>Annelida</taxon>
        <taxon>Polychaeta</taxon>
        <taxon>Sedentaria</taxon>
        <taxon>Canalipalpata</taxon>
        <taxon>Terebellida</taxon>
        <taxon>Terebelliformia</taxon>
        <taxon>Alvinellidae</taxon>
        <taxon>Paralvinella</taxon>
    </lineage>
</organism>
<evidence type="ECO:0000256" key="8">
    <source>
        <dbReference type="ARBA" id="ARBA00022989"/>
    </source>
</evidence>
<dbReference type="InterPro" id="IPR031481">
    <property type="entry name" value="Glyco_tran_10_N"/>
</dbReference>
<comment type="similarity">
    <text evidence="3 12">Belongs to the glycosyltransferase 10 family.</text>
</comment>
<evidence type="ECO:0000256" key="2">
    <source>
        <dbReference type="ARBA" id="ARBA00004922"/>
    </source>
</evidence>
<dbReference type="InterPro" id="IPR038577">
    <property type="entry name" value="GT10-like_C_sf"/>
</dbReference>
<dbReference type="GO" id="GO:0000139">
    <property type="term" value="C:Golgi membrane"/>
    <property type="evidence" value="ECO:0007669"/>
    <property type="project" value="UniProtKB-SubCell"/>
</dbReference>
<evidence type="ECO:0000256" key="9">
    <source>
        <dbReference type="ARBA" id="ARBA00023034"/>
    </source>
</evidence>
<sequence length="404" mass="47385">MAIDRRTNYRPSIYVLLLMMVAALIGIPGYYIRNVNIFSPSPQQIGDVLSAINIYNLSKDIDIPSNKTHDDDGTNGTKVIMFWTTWYGSKMWFNLPKSALGRSLFQRKYCKHTNCILTNNHSRLKEADVLLFYFTDRPNWPTIRYPQQYYGHFIHEAPGGRSRTFLDNYEGKINLTINFRHDADVYVPYNTFFRRLTSIPYKPRVPLAMKTKMAVWPVSHCKTSSRREDYVKELSKYIDVDIVGACGPYKCKRSKSHECRIQWEKTYKFYLSFENNICDDYITEKLLKTLEYEIIPIVLGGGNYTNDAPPHSLINVLDFSSPKSLADYLIELGKNETRYYDYFKWKSDYEMANIDSVMMCRLCDGLHEGRFPHRPASRHYADYWFGLHGERCDNGLMSRLKKRF</sequence>
<accession>A0AAD9JXL9</accession>
<dbReference type="PANTHER" id="PTHR48438">
    <property type="entry name" value="ALPHA-(1,3)-FUCOSYLTRANSFERASE C-RELATED"/>
    <property type="match status" value="1"/>
</dbReference>
<evidence type="ECO:0000256" key="10">
    <source>
        <dbReference type="ARBA" id="ARBA00023136"/>
    </source>
</evidence>
<feature type="domain" description="Fucosyltransferase C-terminal" evidence="13">
    <location>
        <begin position="209"/>
        <end position="370"/>
    </location>
</feature>
<comment type="caution">
    <text evidence="15">The sequence shown here is derived from an EMBL/GenBank/DDBJ whole genome shotgun (WGS) entry which is preliminary data.</text>
</comment>
<keyword evidence="4 12" id="KW-0328">Glycosyltransferase</keyword>
<keyword evidence="8 12" id="KW-1133">Transmembrane helix</keyword>
<keyword evidence="6 12" id="KW-0812">Transmembrane</keyword>
<keyword evidence="10 12" id="KW-0472">Membrane</keyword>
<dbReference type="GO" id="GO:0032580">
    <property type="term" value="C:Golgi cisterna membrane"/>
    <property type="evidence" value="ECO:0007669"/>
    <property type="project" value="UniProtKB-SubCell"/>
</dbReference>
<dbReference type="AlphaFoldDB" id="A0AAD9JXL9"/>
<proteinExistence type="inferred from homology"/>
<evidence type="ECO:0000256" key="12">
    <source>
        <dbReference type="RuleBase" id="RU003832"/>
    </source>
</evidence>
<gene>
    <name evidence="15" type="ORF">LSH36_141g06059</name>
</gene>
<dbReference type="PANTHER" id="PTHR48438:SF1">
    <property type="entry name" value="ALPHA-(1,3)-FUCOSYLTRANSFERASE C-RELATED"/>
    <property type="match status" value="1"/>
</dbReference>
<comment type="subcellular location">
    <subcellularLocation>
        <location evidence="1">Golgi apparatus membrane</location>
        <topology evidence="1">Single-pass type II membrane protein</topology>
    </subcellularLocation>
    <subcellularLocation>
        <location evidence="12">Golgi apparatus</location>
        <location evidence="12">Golgi stack membrane</location>
        <topology evidence="12">Single-pass type II membrane protein</topology>
    </subcellularLocation>
</comment>
<keyword evidence="7" id="KW-0735">Signal-anchor</keyword>
<dbReference type="GO" id="GO:0008417">
    <property type="term" value="F:fucosyltransferase activity"/>
    <property type="evidence" value="ECO:0007669"/>
    <property type="project" value="InterPro"/>
</dbReference>
<dbReference type="Pfam" id="PF17039">
    <property type="entry name" value="Glyco_tran_10_N"/>
    <property type="match status" value="1"/>
</dbReference>
<evidence type="ECO:0000259" key="14">
    <source>
        <dbReference type="Pfam" id="PF17039"/>
    </source>
</evidence>
<dbReference type="Pfam" id="PF00852">
    <property type="entry name" value="Glyco_transf_10"/>
    <property type="match status" value="1"/>
</dbReference>
<evidence type="ECO:0000259" key="13">
    <source>
        <dbReference type="Pfam" id="PF00852"/>
    </source>
</evidence>
<evidence type="ECO:0000256" key="1">
    <source>
        <dbReference type="ARBA" id="ARBA00004323"/>
    </source>
</evidence>
<dbReference type="InterPro" id="IPR055270">
    <property type="entry name" value="Glyco_tran_10_C"/>
</dbReference>
<evidence type="ECO:0000256" key="3">
    <source>
        <dbReference type="ARBA" id="ARBA00008919"/>
    </source>
</evidence>
<name>A0AAD9JXL9_9ANNE</name>
<dbReference type="SUPFAM" id="SSF53756">
    <property type="entry name" value="UDP-Glycosyltransferase/glycogen phosphorylase"/>
    <property type="match status" value="1"/>
</dbReference>
<keyword evidence="16" id="KW-1185">Reference proteome</keyword>
<dbReference type="Proteomes" id="UP001208570">
    <property type="component" value="Unassembled WGS sequence"/>
</dbReference>
<keyword evidence="9 12" id="KW-0333">Golgi apparatus</keyword>
<reference evidence="15" key="1">
    <citation type="journal article" date="2023" name="Mol. Biol. Evol.">
        <title>Third-Generation Sequencing Reveals the Adaptive Role of the Epigenome in Three Deep-Sea Polychaetes.</title>
        <authorList>
            <person name="Perez M."/>
            <person name="Aroh O."/>
            <person name="Sun Y."/>
            <person name="Lan Y."/>
            <person name="Juniper S.K."/>
            <person name="Young C.R."/>
            <person name="Angers B."/>
            <person name="Qian P.Y."/>
        </authorList>
    </citation>
    <scope>NUCLEOTIDE SEQUENCE</scope>
    <source>
        <strain evidence="15">P08H-3</strain>
    </source>
</reference>
<feature type="domain" description="Fucosyltransferase N-terminal" evidence="14">
    <location>
        <begin position="77"/>
        <end position="190"/>
    </location>
</feature>
<evidence type="ECO:0000313" key="15">
    <source>
        <dbReference type="EMBL" id="KAK2160050.1"/>
    </source>
</evidence>
<dbReference type="EMBL" id="JAODUP010000141">
    <property type="protein sequence ID" value="KAK2160050.1"/>
    <property type="molecule type" value="Genomic_DNA"/>
</dbReference>
<keyword evidence="11" id="KW-0325">Glycoprotein</keyword>
<evidence type="ECO:0000256" key="6">
    <source>
        <dbReference type="ARBA" id="ARBA00022692"/>
    </source>
</evidence>